<feature type="transmembrane region" description="Helical" evidence="10">
    <location>
        <begin position="6"/>
        <end position="26"/>
    </location>
</feature>
<dbReference type="RefSeq" id="WP_117841326.1">
    <property type="nucleotide sequence ID" value="NZ_JAJEQW010000006.1"/>
</dbReference>
<evidence type="ECO:0000256" key="9">
    <source>
        <dbReference type="ARBA" id="ARBA00023264"/>
    </source>
</evidence>
<accession>A0AAW4WH68</accession>
<evidence type="ECO:0000256" key="8">
    <source>
        <dbReference type="ARBA" id="ARBA00023209"/>
    </source>
</evidence>
<dbReference type="Pfam" id="PF02660">
    <property type="entry name" value="G3P_acyltransf"/>
    <property type="match status" value="1"/>
</dbReference>
<keyword evidence="7 10" id="KW-0472">Membrane</keyword>
<keyword evidence="11" id="KW-0012">Acyltransferase</keyword>
<feature type="transmembrane region" description="Helical" evidence="10">
    <location>
        <begin position="117"/>
        <end position="150"/>
    </location>
</feature>
<comment type="caution">
    <text evidence="11">The sequence shown here is derived from an EMBL/GenBank/DDBJ whole genome shotgun (WGS) entry which is preliminary data.</text>
</comment>
<proteinExistence type="predicted"/>
<evidence type="ECO:0000256" key="5">
    <source>
        <dbReference type="ARBA" id="ARBA00022989"/>
    </source>
</evidence>
<organism evidence="11 12">
    <name type="scientific">Roseburia amylophila</name>
    <dbReference type="NCBI Taxonomy" id="2981794"/>
    <lineage>
        <taxon>Bacteria</taxon>
        <taxon>Bacillati</taxon>
        <taxon>Bacillota</taxon>
        <taxon>Clostridia</taxon>
        <taxon>Lachnospirales</taxon>
        <taxon>Lachnospiraceae</taxon>
        <taxon>Roseburia</taxon>
    </lineage>
</organism>
<evidence type="ECO:0000256" key="3">
    <source>
        <dbReference type="ARBA" id="ARBA00022679"/>
    </source>
</evidence>
<evidence type="ECO:0000256" key="2">
    <source>
        <dbReference type="ARBA" id="ARBA00022516"/>
    </source>
</evidence>
<evidence type="ECO:0000256" key="6">
    <source>
        <dbReference type="ARBA" id="ARBA00023098"/>
    </source>
</evidence>
<dbReference type="InterPro" id="IPR003811">
    <property type="entry name" value="G3P_acylTferase_PlsY"/>
</dbReference>
<evidence type="ECO:0000256" key="7">
    <source>
        <dbReference type="ARBA" id="ARBA00023136"/>
    </source>
</evidence>
<keyword evidence="9" id="KW-1208">Phospholipid metabolism</keyword>
<keyword evidence="5 10" id="KW-1133">Transmembrane helix</keyword>
<dbReference type="GO" id="GO:0043772">
    <property type="term" value="F:acyl-phosphate glycerol-3-phosphate acyltransferase activity"/>
    <property type="evidence" value="ECO:0007669"/>
    <property type="project" value="InterPro"/>
</dbReference>
<dbReference type="AlphaFoldDB" id="A0AAW4WH68"/>
<reference evidence="11" key="1">
    <citation type="submission" date="2021-10" db="EMBL/GenBank/DDBJ databases">
        <title>Anaerobic single-cell dispensing facilitates the cultivation of human gut bacteria.</title>
        <authorList>
            <person name="Afrizal A."/>
        </authorList>
    </citation>
    <scope>NUCLEOTIDE SEQUENCE</scope>
    <source>
        <strain evidence="11">CLA-AA-H204</strain>
    </source>
</reference>
<gene>
    <name evidence="11" type="ORF">LKD47_07170</name>
</gene>
<evidence type="ECO:0000256" key="1">
    <source>
        <dbReference type="ARBA" id="ARBA00022475"/>
    </source>
</evidence>
<evidence type="ECO:0000256" key="4">
    <source>
        <dbReference type="ARBA" id="ARBA00022692"/>
    </source>
</evidence>
<keyword evidence="1" id="KW-1003">Cell membrane</keyword>
<evidence type="ECO:0000313" key="11">
    <source>
        <dbReference type="EMBL" id="MCC2242080.1"/>
    </source>
</evidence>
<feature type="transmembrane region" description="Helical" evidence="10">
    <location>
        <begin position="60"/>
        <end position="81"/>
    </location>
</feature>
<keyword evidence="4 10" id="KW-0812">Transmembrane</keyword>
<dbReference type="SMART" id="SM01207">
    <property type="entry name" value="G3P_acyltransf"/>
    <property type="match status" value="1"/>
</dbReference>
<dbReference type="PANTHER" id="PTHR30309:SF0">
    <property type="entry name" value="GLYCEROL-3-PHOSPHATE ACYLTRANSFERASE-RELATED"/>
    <property type="match status" value="1"/>
</dbReference>
<feature type="transmembrane region" description="Helical" evidence="10">
    <location>
        <begin position="162"/>
        <end position="191"/>
    </location>
</feature>
<name>A0AAW4WH68_9FIRM</name>
<dbReference type="EMBL" id="JAJEQW010000006">
    <property type="protein sequence ID" value="MCC2242080.1"/>
    <property type="molecule type" value="Genomic_DNA"/>
</dbReference>
<evidence type="ECO:0000313" key="12">
    <source>
        <dbReference type="Proteomes" id="UP001198893"/>
    </source>
</evidence>
<dbReference type="GO" id="GO:0008654">
    <property type="term" value="P:phospholipid biosynthetic process"/>
    <property type="evidence" value="ECO:0007669"/>
    <property type="project" value="UniProtKB-KW"/>
</dbReference>
<keyword evidence="8" id="KW-0594">Phospholipid biosynthesis</keyword>
<keyword evidence="6" id="KW-0443">Lipid metabolism</keyword>
<sequence length="210" mass="23227">MNQSIITCIFFSIAGYLSGSILYAYWIPKILFQKDICALSPDGNPGTANAFVYGGFRAGILALLLELFKGFFPVVLALRTLDIDTPYMIPILIAPVLGHAFPLQFHPKNSNKKGGKAIAVSFGVLLGIFPVVLPVLFLAAAYILFSVVLIIRPHLFRSIITFGVFCLLVFLFVPVLSIDFACLGIALLVIYKHLCAYQNEKLSIRFFFQK</sequence>
<protein>
    <submittedName>
        <fullName evidence="11">Glycerol-3-phosphate acyltransferase</fullName>
    </submittedName>
</protein>
<dbReference type="GO" id="GO:0005886">
    <property type="term" value="C:plasma membrane"/>
    <property type="evidence" value="ECO:0007669"/>
    <property type="project" value="InterPro"/>
</dbReference>
<dbReference type="PANTHER" id="PTHR30309">
    <property type="entry name" value="INNER MEMBRANE PROTEIN YGIH"/>
    <property type="match status" value="1"/>
</dbReference>
<evidence type="ECO:0000256" key="10">
    <source>
        <dbReference type="SAM" id="Phobius"/>
    </source>
</evidence>
<keyword evidence="2" id="KW-0444">Lipid biosynthesis</keyword>
<keyword evidence="3" id="KW-0808">Transferase</keyword>
<dbReference type="Proteomes" id="UP001198893">
    <property type="component" value="Unassembled WGS sequence"/>
</dbReference>